<comment type="cofactor">
    <cofactor evidence="1">
        <name>Mg(2+)</name>
        <dbReference type="ChEBI" id="CHEBI:18420"/>
    </cofactor>
</comment>
<feature type="domain" description="Mandelate racemase/muconate lactonizing enzyme C-terminal" evidence="4">
    <location>
        <begin position="74"/>
        <end position="243"/>
    </location>
</feature>
<dbReference type="InterPro" id="IPR013341">
    <property type="entry name" value="Mandelate_racemase_N_dom"/>
</dbReference>
<evidence type="ECO:0000313" key="5">
    <source>
        <dbReference type="EMBL" id="SVB91426.1"/>
    </source>
</evidence>
<dbReference type="Pfam" id="PF02746">
    <property type="entry name" value="MR_MLE_N"/>
    <property type="match status" value="1"/>
</dbReference>
<dbReference type="InterPro" id="IPR036849">
    <property type="entry name" value="Enolase-like_C_sf"/>
</dbReference>
<dbReference type="InterPro" id="IPR018110">
    <property type="entry name" value="Mandel_Rmase/mucon_lact_enz_CS"/>
</dbReference>
<dbReference type="InterPro" id="IPR029017">
    <property type="entry name" value="Enolase-like_N"/>
</dbReference>
<dbReference type="SFLD" id="SFLDG00179">
    <property type="entry name" value="mandelate_racemase"/>
    <property type="match status" value="1"/>
</dbReference>
<name>A0A382HVP8_9ZZZZ</name>
<dbReference type="SUPFAM" id="SSF51604">
    <property type="entry name" value="Enolase C-terminal domain-like"/>
    <property type="match status" value="1"/>
</dbReference>
<sequence length="362" mass="39257">MRITEVHAVYPRYRHVAPSWRTHFWQIVVRIDTDAGICGWGYGGGGEGAERVVNGHFRELLLGWEVGADGEQIARIWDELYRASVPYGRRGIAIMALSGVDLALWDLAGRLAGKPVWELLGGGSGRDRVRAYATGGELSRFRDSGFTATKTSIRLRATPAAGDDADVAAREAVSAAVAWASEGRRLLGPEALLMVDAYMSWTPALAVSMAKALQESGVYWLEDVLPPDEIEDLAALRPRIKPSLLAGGEHEFTHYGFAEVARAGALDLWQPDVTWCGGLTAARRIVELAHHHGIAVVLHRGGEVWGLQLLASGACDDLAELVLGSRGARRDRLWLGEPQVVDGHLTVPDGPGFGVEINTEYL</sequence>
<dbReference type="AlphaFoldDB" id="A0A382HVP8"/>
<evidence type="ECO:0000256" key="1">
    <source>
        <dbReference type="ARBA" id="ARBA00001946"/>
    </source>
</evidence>
<evidence type="ECO:0000256" key="3">
    <source>
        <dbReference type="ARBA" id="ARBA00022842"/>
    </source>
</evidence>
<accession>A0A382HVP8</accession>
<evidence type="ECO:0000259" key="4">
    <source>
        <dbReference type="SMART" id="SM00922"/>
    </source>
</evidence>
<dbReference type="SFLD" id="SFLDS00001">
    <property type="entry name" value="Enolase"/>
    <property type="match status" value="1"/>
</dbReference>
<reference evidence="5" key="1">
    <citation type="submission" date="2018-05" db="EMBL/GenBank/DDBJ databases">
        <authorList>
            <person name="Lanie J.A."/>
            <person name="Ng W.-L."/>
            <person name="Kazmierczak K.M."/>
            <person name="Andrzejewski T.M."/>
            <person name="Davidsen T.M."/>
            <person name="Wayne K.J."/>
            <person name="Tettelin H."/>
            <person name="Glass J.I."/>
            <person name="Rusch D."/>
            <person name="Podicherti R."/>
            <person name="Tsui H.-C.T."/>
            <person name="Winkler M.E."/>
        </authorList>
    </citation>
    <scope>NUCLEOTIDE SEQUENCE</scope>
</reference>
<dbReference type="GO" id="GO:0009063">
    <property type="term" value="P:amino acid catabolic process"/>
    <property type="evidence" value="ECO:0007669"/>
    <property type="project" value="InterPro"/>
</dbReference>
<dbReference type="SUPFAM" id="SSF54826">
    <property type="entry name" value="Enolase N-terminal domain-like"/>
    <property type="match status" value="1"/>
</dbReference>
<dbReference type="GO" id="GO:0016836">
    <property type="term" value="F:hydro-lyase activity"/>
    <property type="evidence" value="ECO:0007669"/>
    <property type="project" value="TreeGrafter"/>
</dbReference>
<gene>
    <name evidence="5" type="ORF">METZ01_LOCUS244280</name>
</gene>
<dbReference type="Pfam" id="PF13378">
    <property type="entry name" value="MR_MLE_C"/>
    <property type="match status" value="1"/>
</dbReference>
<dbReference type="PANTHER" id="PTHR13794:SF58">
    <property type="entry name" value="MITOCHONDRIAL ENOLASE SUPERFAMILY MEMBER 1"/>
    <property type="match status" value="1"/>
</dbReference>
<dbReference type="PANTHER" id="PTHR13794">
    <property type="entry name" value="ENOLASE SUPERFAMILY, MANDELATE RACEMASE"/>
    <property type="match status" value="1"/>
</dbReference>
<evidence type="ECO:0000256" key="2">
    <source>
        <dbReference type="ARBA" id="ARBA00022723"/>
    </source>
</evidence>
<dbReference type="CDD" id="cd03316">
    <property type="entry name" value="MR_like"/>
    <property type="match status" value="1"/>
</dbReference>
<organism evidence="5">
    <name type="scientific">marine metagenome</name>
    <dbReference type="NCBI Taxonomy" id="408172"/>
    <lineage>
        <taxon>unclassified sequences</taxon>
        <taxon>metagenomes</taxon>
        <taxon>ecological metagenomes</taxon>
    </lineage>
</organism>
<protein>
    <recommendedName>
        <fullName evidence="4">Mandelate racemase/muconate lactonizing enzyme C-terminal domain-containing protein</fullName>
    </recommendedName>
</protein>
<dbReference type="Gene3D" id="3.20.20.120">
    <property type="entry name" value="Enolase-like C-terminal domain"/>
    <property type="match status" value="1"/>
</dbReference>
<dbReference type="InterPro" id="IPR029065">
    <property type="entry name" value="Enolase_C-like"/>
</dbReference>
<dbReference type="SMART" id="SM00922">
    <property type="entry name" value="MR_MLE"/>
    <property type="match status" value="1"/>
</dbReference>
<keyword evidence="3" id="KW-0460">Magnesium</keyword>
<dbReference type="InterPro" id="IPR013342">
    <property type="entry name" value="Mandelate_racemase_C"/>
</dbReference>
<proteinExistence type="predicted"/>
<dbReference type="InterPro" id="IPR046945">
    <property type="entry name" value="RHMD-like"/>
</dbReference>
<dbReference type="GO" id="GO:0000287">
    <property type="term" value="F:magnesium ion binding"/>
    <property type="evidence" value="ECO:0007669"/>
    <property type="project" value="TreeGrafter"/>
</dbReference>
<dbReference type="Gene3D" id="3.30.390.10">
    <property type="entry name" value="Enolase-like, N-terminal domain"/>
    <property type="match status" value="1"/>
</dbReference>
<dbReference type="PROSITE" id="PS00908">
    <property type="entry name" value="MR_MLE_1"/>
    <property type="match status" value="1"/>
</dbReference>
<keyword evidence="2" id="KW-0479">Metal-binding</keyword>
<dbReference type="GO" id="GO:0016052">
    <property type="term" value="P:carbohydrate catabolic process"/>
    <property type="evidence" value="ECO:0007669"/>
    <property type="project" value="TreeGrafter"/>
</dbReference>
<dbReference type="EMBL" id="UINC01063613">
    <property type="protein sequence ID" value="SVB91426.1"/>
    <property type="molecule type" value="Genomic_DNA"/>
</dbReference>